<proteinExistence type="predicted"/>
<evidence type="ECO:0000256" key="1">
    <source>
        <dbReference type="SAM" id="Phobius"/>
    </source>
</evidence>
<dbReference type="RefSeq" id="WP_289365189.1">
    <property type="nucleotide sequence ID" value="NZ_JAUCBP010000007.1"/>
</dbReference>
<gene>
    <name evidence="2" type="ORF">QTP81_09885</name>
</gene>
<keyword evidence="1" id="KW-1133">Transmembrane helix</keyword>
<evidence type="ECO:0000313" key="3">
    <source>
        <dbReference type="Proteomes" id="UP001234343"/>
    </source>
</evidence>
<comment type="caution">
    <text evidence="2">The sequence shown here is derived from an EMBL/GenBank/DDBJ whole genome shotgun (WGS) entry which is preliminary data.</text>
</comment>
<reference evidence="2 3" key="1">
    <citation type="submission" date="2023-06" db="EMBL/GenBank/DDBJ databases">
        <title>Alteromonas sp. ASW11-36 isolated from intertidal sand.</title>
        <authorList>
            <person name="Li Y."/>
        </authorList>
    </citation>
    <scope>NUCLEOTIDE SEQUENCE [LARGE SCALE GENOMIC DNA]</scope>
    <source>
        <strain evidence="2 3">ASW11-36</strain>
    </source>
</reference>
<keyword evidence="3" id="KW-1185">Reference proteome</keyword>
<sequence length="1048" mass="118661">MKQASVDLLIIAAPADKNTAEKLSARLLAYKLPKRLADKQTQSDTRYDRITSAKISFNYPIGSPGAKEALKSQRLILVCSPNAPKSKEVSRWLSEYLAENGYHNLLCLIVDGEPNATDKGLPPDLECFPNEVKHKVDKNGILSAERFEPIAADARATGDGEKRAFHKLIAGLFKVRFADIEQRLKKRKQKQLAVAFAVVIAVVGFLIQLHMQNLREQESAQRQYCHQLVSEAFSLVNQAQYDSAQKVLTQLRSLEACQDQVSLFQVLAERINAAFPNSQLVSEKGLVDHLMTSPNRMVLAGLVEEDEAFVLVVNTETATKKFEIKGVTGYSSLWGSYRNTPGRMIAASLSNERFWFVLAKGEGKWQLSNVDLITGELTQFPIQQSAIYNQFANLQSEFSTATLYSLNNGWIIHTKGEEVVLQDFATDTTVFLPKRFQDSFKNVESDVWFDPQLPFMFFTDPQSNALIAWHMKDNKWQALTSLQNVTSIRFTDESLKYLLINKSEGIDQDQIDYVEILNTRDLSTTRFDNISLFKAVDLAQSIFVGENHEDMYYGLVNVDFNTTHVRWLRRNNRWHYGIQSKLPQLYIQNDPQQIARVEPQKGTDLVAIPTQCVESHRIDHTGRLHCLADKKVWKVYDILGYSPQSNHVVRGKISEAVNTTLYTLVLSNEASGGNVSVIDWRGDQVNYSHQLDGQCFGRIIGLSDKQFLISSRVETFNEFFGQCSSVTAGTQQNPFDLRMNVLEVNDNVPAVNESIIDHLQAHALITGNFMRKGIFINDNEFAFNWESDNFAWASAKTDALFKGRGVDVLYHIEHAESQRALTITTNKQEPPLYQIWESHTGSEQSPRLLQSSKLEESSLFQVGFSPTGALYWHSAFNSEDKKIYWYKANDSIDSSFLPNEFRGAGFLRFSRSGKYLMQTELIPNFTVKFYNISNGEMVYEGTGRQDIEFHNSRDYVRLDSKVFQIKSSLEPLNFEYMEDINVTNLHPSEAKAAATCGINACVIDLESGHVIYKAKNLVPASNVLFLSNDQITYTTGNHNVVQETYAYN</sequence>
<name>A0ABT7SXI3_9ALTE</name>
<keyword evidence="1" id="KW-0812">Transmembrane</keyword>
<accession>A0ABT7SXI3</accession>
<evidence type="ECO:0000313" key="2">
    <source>
        <dbReference type="EMBL" id="MDM7860905.1"/>
    </source>
</evidence>
<dbReference type="Proteomes" id="UP001234343">
    <property type="component" value="Unassembled WGS sequence"/>
</dbReference>
<protein>
    <submittedName>
        <fullName evidence="2">Uncharacterized protein</fullName>
    </submittedName>
</protein>
<organism evidence="2 3">
    <name type="scientific">Alteromonas arenosi</name>
    <dbReference type="NCBI Taxonomy" id="3055817"/>
    <lineage>
        <taxon>Bacteria</taxon>
        <taxon>Pseudomonadati</taxon>
        <taxon>Pseudomonadota</taxon>
        <taxon>Gammaproteobacteria</taxon>
        <taxon>Alteromonadales</taxon>
        <taxon>Alteromonadaceae</taxon>
        <taxon>Alteromonas/Salinimonas group</taxon>
        <taxon>Alteromonas</taxon>
    </lineage>
</organism>
<dbReference type="EMBL" id="JAUCBP010000007">
    <property type="protein sequence ID" value="MDM7860905.1"/>
    <property type="molecule type" value="Genomic_DNA"/>
</dbReference>
<dbReference type="SUPFAM" id="SSF75011">
    <property type="entry name" value="3-carboxy-cis,cis-mucoante lactonizing enzyme"/>
    <property type="match status" value="1"/>
</dbReference>
<keyword evidence="1" id="KW-0472">Membrane</keyword>
<feature type="transmembrane region" description="Helical" evidence="1">
    <location>
        <begin position="192"/>
        <end position="211"/>
    </location>
</feature>